<keyword evidence="4" id="KW-0804">Transcription</keyword>
<evidence type="ECO:0000313" key="7">
    <source>
        <dbReference type="Proteomes" id="UP000547674"/>
    </source>
</evidence>
<comment type="similarity">
    <text evidence="1">Belongs to the LysR transcriptional regulatory family.</text>
</comment>
<dbReference type="AlphaFoldDB" id="A0A7Y2ECM9"/>
<evidence type="ECO:0000259" key="5">
    <source>
        <dbReference type="PROSITE" id="PS50931"/>
    </source>
</evidence>
<evidence type="ECO:0000256" key="3">
    <source>
        <dbReference type="ARBA" id="ARBA00023125"/>
    </source>
</evidence>
<feature type="domain" description="HTH lysR-type" evidence="5">
    <location>
        <begin position="1"/>
        <end position="58"/>
    </location>
</feature>
<protein>
    <submittedName>
        <fullName evidence="6">LysR family transcriptional regulator</fullName>
    </submittedName>
</protein>
<evidence type="ECO:0000313" key="6">
    <source>
        <dbReference type="EMBL" id="NNF08462.1"/>
    </source>
</evidence>
<dbReference type="SUPFAM" id="SSF53850">
    <property type="entry name" value="Periplasmic binding protein-like II"/>
    <property type="match status" value="1"/>
</dbReference>
<comment type="caution">
    <text evidence="6">The sequence shown here is derived from an EMBL/GenBank/DDBJ whole genome shotgun (WGS) entry which is preliminary data.</text>
</comment>
<dbReference type="GO" id="GO:0003677">
    <property type="term" value="F:DNA binding"/>
    <property type="evidence" value="ECO:0007669"/>
    <property type="project" value="UniProtKB-KW"/>
</dbReference>
<dbReference type="EMBL" id="JABDJR010000681">
    <property type="protein sequence ID" value="NNF08462.1"/>
    <property type="molecule type" value="Genomic_DNA"/>
</dbReference>
<evidence type="ECO:0000256" key="4">
    <source>
        <dbReference type="ARBA" id="ARBA00023163"/>
    </source>
</evidence>
<dbReference type="Pfam" id="PF03466">
    <property type="entry name" value="LysR_substrate"/>
    <property type="match status" value="1"/>
</dbReference>
<dbReference type="Gene3D" id="1.10.10.10">
    <property type="entry name" value="Winged helix-like DNA-binding domain superfamily/Winged helix DNA-binding domain"/>
    <property type="match status" value="1"/>
</dbReference>
<dbReference type="Pfam" id="PF00126">
    <property type="entry name" value="HTH_1"/>
    <property type="match status" value="1"/>
</dbReference>
<dbReference type="PANTHER" id="PTHR30419:SF8">
    <property type="entry name" value="NITROGEN ASSIMILATION TRANSCRIPTIONAL ACTIVATOR-RELATED"/>
    <property type="match status" value="1"/>
</dbReference>
<dbReference type="GO" id="GO:0005829">
    <property type="term" value="C:cytosol"/>
    <property type="evidence" value="ECO:0007669"/>
    <property type="project" value="TreeGrafter"/>
</dbReference>
<dbReference type="PRINTS" id="PR00039">
    <property type="entry name" value="HTHLYSR"/>
</dbReference>
<dbReference type="InterPro" id="IPR000847">
    <property type="entry name" value="LysR_HTH_N"/>
</dbReference>
<dbReference type="InterPro" id="IPR036388">
    <property type="entry name" value="WH-like_DNA-bd_sf"/>
</dbReference>
<accession>A0A7Y2ECM9</accession>
<keyword evidence="3" id="KW-0238">DNA-binding</keyword>
<evidence type="ECO:0000256" key="2">
    <source>
        <dbReference type="ARBA" id="ARBA00023015"/>
    </source>
</evidence>
<dbReference type="FunFam" id="1.10.10.10:FF:000001">
    <property type="entry name" value="LysR family transcriptional regulator"/>
    <property type="match status" value="1"/>
</dbReference>
<dbReference type="InterPro" id="IPR005119">
    <property type="entry name" value="LysR_subst-bd"/>
</dbReference>
<dbReference type="Proteomes" id="UP000547674">
    <property type="component" value="Unassembled WGS sequence"/>
</dbReference>
<dbReference type="PANTHER" id="PTHR30419">
    <property type="entry name" value="HTH-TYPE TRANSCRIPTIONAL REGULATOR YBHD"/>
    <property type="match status" value="1"/>
</dbReference>
<evidence type="ECO:0000256" key="1">
    <source>
        <dbReference type="ARBA" id="ARBA00009437"/>
    </source>
</evidence>
<dbReference type="SUPFAM" id="SSF46785">
    <property type="entry name" value="Winged helix' DNA-binding domain"/>
    <property type="match status" value="1"/>
</dbReference>
<dbReference type="GO" id="GO:0003700">
    <property type="term" value="F:DNA-binding transcription factor activity"/>
    <property type="evidence" value="ECO:0007669"/>
    <property type="project" value="InterPro"/>
</dbReference>
<keyword evidence="2" id="KW-0805">Transcription regulation</keyword>
<proteinExistence type="inferred from homology"/>
<name>A0A7Y2ECM9_UNCEI</name>
<gene>
    <name evidence="6" type="ORF">HKN21_17000</name>
</gene>
<dbReference type="InterPro" id="IPR050950">
    <property type="entry name" value="HTH-type_LysR_regulators"/>
</dbReference>
<dbReference type="CDD" id="cd05466">
    <property type="entry name" value="PBP2_LTTR_substrate"/>
    <property type="match status" value="1"/>
</dbReference>
<dbReference type="Gene3D" id="3.40.190.290">
    <property type="match status" value="1"/>
</dbReference>
<organism evidence="6 7">
    <name type="scientific">Eiseniibacteriota bacterium</name>
    <dbReference type="NCBI Taxonomy" id="2212470"/>
    <lineage>
        <taxon>Bacteria</taxon>
        <taxon>Candidatus Eiseniibacteriota</taxon>
    </lineage>
</organism>
<dbReference type="PROSITE" id="PS50931">
    <property type="entry name" value="HTH_LYSR"/>
    <property type="match status" value="1"/>
</dbReference>
<dbReference type="InterPro" id="IPR036390">
    <property type="entry name" value="WH_DNA-bd_sf"/>
</dbReference>
<reference evidence="6 7" key="1">
    <citation type="submission" date="2020-03" db="EMBL/GenBank/DDBJ databases">
        <title>Metabolic flexibility allows generalist bacteria to become dominant in a frequently disturbed ecosystem.</title>
        <authorList>
            <person name="Chen Y.-J."/>
            <person name="Leung P.M."/>
            <person name="Bay S.K."/>
            <person name="Hugenholtz P."/>
            <person name="Kessler A.J."/>
            <person name="Shelley G."/>
            <person name="Waite D.W."/>
            <person name="Cook P.L."/>
            <person name="Greening C."/>
        </authorList>
    </citation>
    <scope>NUCLEOTIDE SEQUENCE [LARGE SCALE GENOMIC DNA]</scope>
    <source>
        <strain evidence="6">SS_bin_28</strain>
    </source>
</reference>
<sequence length="290" mass="31879">MDLEQLRTVLAAAQEGSLTAAARSRNLTQPAISLQLKALEQELGCPLFHRRGKGVVLTRAGETFAEHAREVLRTLSRARSEVAEIVGVTRGVLRLGVTDAAATTLFPPAFGRFHGAYPQVEVRVEIHGTTRLSELLRSRELDLAIGTLPDPVGPHESIRITELYREPLGLVLPALDTKTPLRARLEEEPFMAYPQGSITRGLIDDALEKWGFTIRPSMEIGRPDAMIGMVEAGLGIAVLPESLCAPAVERGRVVRPNPKRYRVFRRLGLLEYLPEPLEPAARAFATMLKS</sequence>